<organism evidence="3 4">
    <name type="scientific">Alteromonas arenosi</name>
    <dbReference type="NCBI Taxonomy" id="3055817"/>
    <lineage>
        <taxon>Bacteria</taxon>
        <taxon>Pseudomonadati</taxon>
        <taxon>Pseudomonadota</taxon>
        <taxon>Gammaproteobacteria</taxon>
        <taxon>Alteromonadales</taxon>
        <taxon>Alteromonadaceae</taxon>
        <taxon>Alteromonas/Salinimonas group</taxon>
        <taxon>Alteromonas</taxon>
    </lineage>
</organism>
<name>A0ABT7STU6_9ALTE</name>
<evidence type="ECO:0000256" key="1">
    <source>
        <dbReference type="ARBA" id="ARBA00007435"/>
    </source>
</evidence>
<dbReference type="PANTHER" id="PTHR34477">
    <property type="entry name" value="UPF0213 PROTEIN YHBQ"/>
    <property type="match status" value="1"/>
</dbReference>
<feature type="domain" description="GIY-YIG" evidence="2">
    <location>
        <begin position="13"/>
        <end position="91"/>
    </location>
</feature>
<sequence>MNQEKSASNTQPKHWHLYIIENRLGQFYTGITTDVERRLAEHSNSAAKGAKALRGKGPLILRFVFAVGSKSAAASLEYWVKQQSRRTKLAIIDGSLPLPSDLS</sequence>
<dbReference type="CDD" id="cd10456">
    <property type="entry name" value="GIY-YIG_UPF0213"/>
    <property type="match status" value="1"/>
</dbReference>
<comment type="caution">
    <text evidence="3">The sequence shown here is derived from an EMBL/GenBank/DDBJ whole genome shotgun (WGS) entry which is preliminary data.</text>
</comment>
<evidence type="ECO:0000259" key="2">
    <source>
        <dbReference type="PROSITE" id="PS50164"/>
    </source>
</evidence>
<keyword evidence="4" id="KW-1185">Reference proteome</keyword>
<dbReference type="Pfam" id="PF01541">
    <property type="entry name" value="GIY-YIG"/>
    <property type="match status" value="1"/>
</dbReference>
<dbReference type="Proteomes" id="UP001234343">
    <property type="component" value="Unassembled WGS sequence"/>
</dbReference>
<dbReference type="Gene3D" id="3.40.1440.10">
    <property type="entry name" value="GIY-YIG endonuclease"/>
    <property type="match status" value="1"/>
</dbReference>
<dbReference type="RefSeq" id="WP_289363685.1">
    <property type="nucleotide sequence ID" value="NZ_JAUCBP010000002.1"/>
</dbReference>
<evidence type="ECO:0000313" key="4">
    <source>
        <dbReference type="Proteomes" id="UP001234343"/>
    </source>
</evidence>
<accession>A0ABT7STU6</accession>
<proteinExistence type="inferred from homology"/>
<reference evidence="3 4" key="1">
    <citation type="submission" date="2023-06" db="EMBL/GenBank/DDBJ databases">
        <title>Alteromonas sp. ASW11-36 isolated from intertidal sand.</title>
        <authorList>
            <person name="Li Y."/>
        </authorList>
    </citation>
    <scope>NUCLEOTIDE SEQUENCE [LARGE SCALE GENOMIC DNA]</scope>
    <source>
        <strain evidence="3 4">ASW11-36</strain>
    </source>
</reference>
<comment type="similarity">
    <text evidence="1">Belongs to the UPF0213 family.</text>
</comment>
<dbReference type="SUPFAM" id="SSF82771">
    <property type="entry name" value="GIY-YIG endonuclease"/>
    <property type="match status" value="1"/>
</dbReference>
<dbReference type="EMBL" id="JAUCBP010000002">
    <property type="protein sequence ID" value="MDM7859615.1"/>
    <property type="molecule type" value="Genomic_DNA"/>
</dbReference>
<dbReference type="InterPro" id="IPR035901">
    <property type="entry name" value="GIY-YIG_endonuc_sf"/>
</dbReference>
<dbReference type="PROSITE" id="PS50164">
    <property type="entry name" value="GIY_YIG"/>
    <property type="match status" value="1"/>
</dbReference>
<dbReference type="InterPro" id="IPR000305">
    <property type="entry name" value="GIY-YIG_endonuc"/>
</dbReference>
<protein>
    <submittedName>
        <fullName evidence="3">GIY-YIG nuclease family protein</fullName>
    </submittedName>
</protein>
<evidence type="ECO:0000313" key="3">
    <source>
        <dbReference type="EMBL" id="MDM7859615.1"/>
    </source>
</evidence>
<gene>
    <name evidence="3" type="ORF">QTP81_03210</name>
</gene>
<dbReference type="PANTHER" id="PTHR34477:SF1">
    <property type="entry name" value="UPF0213 PROTEIN YHBQ"/>
    <property type="match status" value="1"/>
</dbReference>
<dbReference type="InterPro" id="IPR050190">
    <property type="entry name" value="UPF0213_domain"/>
</dbReference>